<sequence length="138" mass="15361">MDSSYVPKVLGTRPQFPGGKGCLDNFIKERIQIPANFTPDSLSEFNNISIESNLDSAGKIIKYKIIQHLPNCATCDIEALRLVQQMPTWIPAKGERIGGVVRNIPAELIIRINFTPGYYENTSICEVGNKNKETNSPH</sequence>
<evidence type="ECO:0000313" key="2">
    <source>
        <dbReference type="Proteomes" id="UP001228581"/>
    </source>
</evidence>
<dbReference type="EMBL" id="JASJOT010000035">
    <property type="protein sequence ID" value="MDJ1497745.1"/>
    <property type="molecule type" value="Genomic_DNA"/>
</dbReference>
<organism evidence="1 2">
    <name type="scientific">Xanthocytophaga flava</name>
    <dbReference type="NCBI Taxonomy" id="3048013"/>
    <lineage>
        <taxon>Bacteria</taxon>
        <taxon>Pseudomonadati</taxon>
        <taxon>Bacteroidota</taxon>
        <taxon>Cytophagia</taxon>
        <taxon>Cytophagales</taxon>
        <taxon>Rhodocytophagaceae</taxon>
        <taxon>Xanthocytophaga</taxon>
    </lineage>
</organism>
<dbReference type="RefSeq" id="WP_314003557.1">
    <property type="nucleotide sequence ID" value="NZ_JASJOT010000035.1"/>
</dbReference>
<dbReference type="Proteomes" id="UP001228581">
    <property type="component" value="Unassembled WGS sequence"/>
</dbReference>
<protein>
    <submittedName>
        <fullName evidence="1">Uncharacterized protein</fullName>
    </submittedName>
</protein>
<accession>A0ABT7CVE3</accession>
<proteinExistence type="predicted"/>
<name>A0ABT7CVE3_9BACT</name>
<evidence type="ECO:0000313" key="1">
    <source>
        <dbReference type="EMBL" id="MDJ1497745.1"/>
    </source>
</evidence>
<reference evidence="1 2" key="1">
    <citation type="submission" date="2023-05" db="EMBL/GenBank/DDBJ databases">
        <authorList>
            <person name="Zhang X."/>
        </authorList>
    </citation>
    <scope>NUCLEOTIDE SEQUENCE [LARGE SCALE GENOMIC DNA]</scope>
    <source>
        <strain evidence="1 2">DM2B3-1</strain>
    </source>
</reference>
<gene>
    <name evidence="1" type="ORF">QNI19_32695</name>
</gene>
<keyword evidence="2" id="KW-1185">Reference proteome</keyword>
<comment type="caution">
    <text evidence="1">The sequence shown here is derived from an EMBL/GenBank/DDBJ whole genome shotgun (WGS) entry which is preliminary data.</text>
</comment>